<name>A0ABR2WET8_9FUNG</name>
<keyword evidence="3" id="KW-1185">Reference proteome</keyword>
<comment type="caution">
    <text evidence="2">The sequence shown here is derived from an EMBL/GenBank/DDBJ whole genome shotgun (WGS) entry which is preliminary data.</text>
</comment>
<feature type="chain" id="PRO_5047404108" evidence="1">
    <location>
        <begin position="22"/>
        <end position="215"/>
    </location>
</feature>
<gene>
    <name evidence="2" type="ORF">K7432_016359</name>
</gene>
<sequence length="215" mass="23452">MLCLSVNLVLPILAIVQHTLAGPVPAFQAITPMAPVPGTEPLLIDSPPSSCDILSDIQVEAIGAPACNPSWFSLANVSPLARSLLDWSSYSKDSLVASPGLEALGSTEEELRDYLSTVLLYYKYNQCYNMKAVANTAAYVLTDSSYQESYYCFYSESNCLGEEVCVGVNNNSTNECSTILPVTETMLTSGIKSTLVKKYKQNEEFVSPITIDWLY</sequence>
<accession>A0ABR2WET8</accession>
<proteinExistence type="predicted"/>
<dbReference type="Proteomes" id="UP001479436">
    <property type="component" value="Unassembled WGS sequence"/>
</dbReference>
<feature type="signal peptide" evidence="1">
    <location>
        <begin position="1"/>
        <end position="21"/>
    </location>
</feature>
<evidence type="ECO:0000313" key="2">
    <source>
        <dbReference type="EMBL" id="KAK9760032.1"/>
    </source>
</evidence>
<evidence type="ECO:0000256" key="1">
    <source>
        <dbReference type="SAM" id="SignalP"/>
    </source>
</evidence>
<dbReference type="EMBL" id="JASJQH010002653">
    <property type="protein sequence ID" value="KAK9760032.1"/>
    <property type="molecule type" value="Genomic_DNA"/>
</dbReference>
<keyword evidence="1" id="KW-0732">Signal</keyword>
<evidence type="ECO:0000313" key="3">
    <source>
        <dbReference type="Proteomes" id="UP001479436"/>
    </source>
</evidence>
<reference evidence="2 3" key="1">
    <citation type="submission" date="2023-04" db="EMBL/GenBank/DDBJ databases">
        <title>Genome of Basidiobolus ranarum AG-B5.</title>
        <authorList>
            <person name="Stajich J.E."/>
            <person name="Carter-House D."/>
            <person name="Gryganskyi A."/>
        </authorList>
    </citation>
    <scope>NUCLEOTIDE SEQUENCE [LARGE SCALE GENOMIC DNA]</scope>
    <source>
        <strain evidence="2 3">AG-B5</strain>
    </source>
</reference>
<protein>
    <submittedName>
        <fullName evidence="2">Uncharacterized protein</fullName>
    </submittedName>
</protein>
<organism evidence="2 3">
    <name type="scientific">Basidiobolus ranarum</name>
    <dbReference type="NCBI Taxonomy" id="34480"/>
    <lineage>
        <taxon>Eukaryota</taxon>
        <taxon>Fungi</taxon>
        <taxon>Fungi incertae sedis</taxon>
        <taxon>Zoopagomycota</taxon>
        <taxon>Entomophthoromycotina</taxon>
        <taxon>Basidiobolomycetes</taxon>
        <taxon>Basidiobolales</taxon>
        <taxon>Basidiobolaceae</taxon>
        <taxon>Basidiobolus</taxon>
    </lineage>
</organism>